<evidence type="ECO:0000313" key="1">
    <source>
        <dbReference type="EMBL" id="KAI2382752.1"/>
    </source>
</evidence>
<comment type="caution">
    <text evidence="1">The sequence shown here is derived from an EMBL/GenBank/DDBJ whole genome shotgun (WGS) entry which is preliminary data.</text>
</comment>
<dbReference type="EMBL" id="JALBCA010000110">
    <property type="protein sequence ID" value="KAI2382752.1"/>
    <property type="molecule type" value="Genomic_DNA"/>
</dbReference>
<name>A0ACB8UPU8_9EURO</name>
<protein>
    <submittedName>
        <fullName evidence="1">Uncharacterized protein</fullName>
    </submittedName>
</protein>
<gene>
    <name evidence="1" type="ORF">LOY88_005743</name>
</gene>
<organism evidence="1">
    <name type="scientific">Ophidiomyces ophidiicola</name>
    <dbReference type="NCBI Taxonomy" id="1387563"/>
    <lineage>
        <taxon>Eukaryota</taxon>
        <taxon>Fungi</taxon>
        <taxon>Dikarya</taxon>
        <taxon>Ascomycota</taxon>
        <taxon>Pezizomycotina</taxon>
        <taxon>Eurotiomycetes</taxon>
        <taxon>Eurotiomycetidae</taxon>
        <taxon>Onygenales</taxon>
        <taxon>Onygenaceae</taxon>
        <taxon>Ophidiomyces</taxon>
    </lineage>
</organism>
<proteinExistence type="predicted"/>
<sequence length="550" mass="65419">MGRRGRTVEENYYEERFDRRPAVKELVKDRRERVFEEDIEVRHRPTRLFKERIRSSSAGALVLRKRVSDEFVRVPREAEEVHILQRERRPPVADFELDERIIHRREKSRAREPVRIVEDEAIIHERDYDSDHFSRRSRRRPTGHSREINVEIDHGAHRDEINYHSTSRDRCPPPRPKFEEREDILIRTENKRERTKVAAKDEILIRKEINRSPSPKPSIAPSRPIHAPPIHQDVIMHHRHVDHGYDIHTPRRVREESKKRVDIDEIDIRERRGRNTDDLQVIHRREKGYESSPSPRRHVAERDEVMISHTSSNGRERERDTLVIRDREGHHDHRDRADIMAEADHYNRRATVSSSIGEAYNGATRDWATIEVPPGTKRVTLDGVGGASQEISWQRYNGLRRSKFRTDGEEYCSDFGFELDNADIGRRYAGLRKPERLWTEITKDLVVKEAIEKVGYEYEETEEFFYVFSYLRYDDVAHLVRLSDEFRHARRERIREIQAERAIKHAPLALPAPPIHSTTVLIDRSANEDRVSEHDLVIETDRRHFRGRRW</sequence>
<accession>A0ACB8UPU8</accession>
<reference evidence="1" key="1">
    <citation type="journal article" date="2022" name="bioRxiv">
        <title>Population genetic analysis of Ophidiomyces ophidiicola, the causative agent of snake fungal disease, indicates recent introductions to the USA.</title>
        <authorList>
            <person name="Ladner J.T."/>
            <person name="Palmer J.M."/>
            <person name="Ettinger C.L."/>
            <person name="Stajich J.E."/>
            <person name="Farrell T.M."/>
            <person name="Glorioso B.M."/>
            <person name="Lawson B."/>
            <person name="Price S.J."/>
            <person name="Stengle A.G."/>
            <person name="Grear D.A."/>
            <person name="Lorch J.M."/>
        </authorList>
    </citation>
    <scope>NUCLEOTIDE SEQUENCE</scope>
    <source>
        <strain evidence="1">NWHC 24266-5</strain>
    </source>
</reference>